<dbReference type="EMBL" id="BMHP01000003">
    <property type="protein sequence ID" value="GGD85361.1"/>
    <property type="molecule type" value="Genomic_DNA"/>
</dbReference>
<reference evidence="1" key="1">
    <citation type="journal article" date="2014" name="Int. J. Syst. Evol. Microbiol.">
        <title>Complete genome sequence of Corynebacterium casei LMG S-19264T (=DSM 44701T), isolated from a smear-ripened cheese.</title>
        <authorList>
            <consortium name="US DOE Joint Genome Institute (JGI-PGF)"/>
            <person name="Walter F."/>
            <person name="Albersmeier A."/>
            <person name="Kalinowski J."/>
            <person name="Ruckert C."/>
        </authorList>
    </citation>
    <scope>NUCLEOTIDE SEQUENCE</scope>
    <source>
        <strain evidence="1">CGMCC 1.15178</strain>
    </source>
</reference>
<evidence type="ECO:0000313" key="1">
    <source>
        <dbReference type="EMBL" id="GGD85361.1"/>
    </source>
</evidence>
<comment type="caution">
    <text evidence="1">The sequence shown here is derived from an EMBL/GenBank/DDBJ whole genome shotgun (WGS) entry which is preliminary data.</text>
</comment>
<dbReference type="Proteomes" id="UP000612456">
    <property type="component" value="Unassembled WGS sequence"/>
</dbReference>
<proteinExistence type="predicted"/>
<protein>
    <submittedName>
        <fullName evidence="1">Uncharacterized protein</fullName>
    </submittedName>
</protein>
<gene>
    <name evidence="1" type="ORF">GCM10010911_49740</name>
</gene>
<organism evidence="1 2">
    <name type="scientific">Paenibacillus nasutitermitis</name>
    <dbReference type="NCBI Taxonomy" id="1652958"/>
    <lineage>
        <taxon>Bacteria</taxon>
        <taxon>Bacillati</taxon>
        <taxon>Bacillota</taxon>
        <taxon>Bacilli</taxon>
        <taxon>Bacillales</taxon>
        <taxon>Paenibacillaceae</taxon>
        <taxon>Paenibacillus</taxon>
    </lineage>
</organism>
<dbReference type="AlphaFoldDB" id="A0A916ZB90"/>
<accession>A0A916ZB90</accession>
<name>A0A916ZB90_9BACL</name>
<reference evidence="1" key="2">
    <citation type="submission" date="2020-09" db="EMBL/GenBank/DDBJ databases">
        <authorList>
            <person name="Sun Q."/>
            <person name="Zhou Y."/>
        </authorList>
    </citation>
    <scope>NUCLEOTIDE SEQUENCE</scope>
    <source>
        <strain evidence="1">CGMCC 1.15178</strain>
    </source>
</reference>
<keyword evidence="2" id="KW-1185">Reference proteome</keyword>
<evidence type="ECO:0000313" key="2">
    <source>
        <dbReference type="Proteomes" id="UP000612456"/>
    </source>
</evidence>
<sequence>MDKWQDAQKGQCNKEGDIKPVEHTISYACAAHETDQPHSRKFCS</sequence>